<dbReference type="InParanoid" id="A0A6I9U2B5"/>
<dbReference type="FunCoup" id="A0A6I9U2B5">
    <property type="interactions" value="3186"/>
</dbReference>
<feature type="domain" description="Ubiquitin-like" evidence="11">
    <location>
        <begin position="9"/>
        <end position="67"/>
    </location>
</feature>
<dbReference type="GO" id="GO:0005737">
    <property type="term" value="C:cytoplasm"/>
    <property type="evidence" value="ECO:0007669"/>
    <property type="project" value="UniProtKB-SubCell"/>
</dbReference>
<keyword evidence="12" id="KW-1185">Reference proteome</keyword>
<accession>A0A6I9U2B5</accession>
<keyword evidence="4" id="KW-0963">Cytoplasm</keyword>
<evidence type="ECO:0000256" key="8">
    <source>
        <dbReference type="ARBA" id="ARBA00023306"/>
    </source>
</evidence>
<evidence type="ECO:0000313" key="12">
    <source>
        <dbReference type="Proteomes" id="UP000504604"/>
    </source>
</evidence>
<dbReference type="KEGG" id="sind:105173086"/>
<dbReference type="OrthoDB" id="547031at2759"/>
<evidence type="ECO:0000256" key="5">
    <source>
        <dbReference type="ARBA" id="ARBA00022664"/>
    </source>
</evidence>
<dbReference type="InterPro" id="IPR053822">
    <property type="entry name" value="SDE2-like_dom"/>
</dbReference>
<comment type="subcellular location">
    <subcellularLocation>
        <location evidence="2">Cytoplasm</location>
    </subcellularLocation>
    <subcellularLocation>
        <location evidence="1">Nucleus</location>
    </subcellularLocation>
</comment>
<evidence type="ECO:0000256" key="4">
    <source>
        <dbReference type="ARBA" id="ARBA00022490"/>
    </source>
</evidence>
<keyword evidence="7" id="KW-0539">Nucleus</keyword>
<evidence type="ECO:0000256" key="2">
    <source>
        <dbReference type="ARBA" id="ARBA00004496"/>
    </source>
</evidence>
<dbReference type="Gene3D" id="3.10.20.90">
    <property type="entry name" value="Phosphatidylinositol 3-kinase Catalytic Subunit, Chain A, domain 1"/>
    <property type="match status" value="1"/>
</dbReference>
<dbReference type="GO" id="GO:0006397">
    <property type="term" value="P:mRNA processing"/>
    <property type="evidence" value="ECO:0007669"/>
    <property type="project" value="UniProtKB-KW"/>
</dbReference>
<dbReference type="PROSITE" id="PS50053">
    <property type="entry name" value="UBIQUITIN_2"/>
    <property type="match status" value="1"/>
</dbReference>
<reference evidence="13" key="1">
    <citation type="submission" date="2025-08" db="UniProtKB">
        <authorList>
            <consortium name="RefSeq"/>
        </authorList>
    </citation>
    <scope>IDENTIFICATION</scope>
</reference>
<dbReference type="RefSeq" id="XP_011093037.1">
    <property type="nucleotide sequence ID" value="XM_011094735.2"/>
</dbReference>
<evidence type="ECO:0000256" key="7">
    <source>
        <dbReference type="ARBA" id="ARBA00023242"/>
    </source>
</evidence>
<dbReference type="Pfam" id="PF13297">
    <property type="entry name" value="SDE2_2C"/>
    <property type="match status" value="1"/>
</dbReference>
<name>A0A6I9U2B5_SESIN</name>
<proteinExistence type="inferred from homology"/>
<gene>
    <name evidence="13" type="primary">LOC105173086</name>
</gene>
<dbReference type="SUPFAM" id="SSF54236">
    <property type="entry name" value="Ubiquitin-like"/>
    <property type="match status" value="1"/>
</dbReference>
<dbReference type="Pfam" id="PF22782">
    <property type="entry name" value="SDE2"/>
    <property type="match status" value="1"/>
</dbReference>
<dbReference type="InterPro" id="IPR029071">
    <property type="entry name" value="Ubiquitin-like_domsf"/>
</dbReference>
<dbReference type="GO" id="GO:0008380">
    <property type="term" value="P:RNA splicing"/>
    <property type="evidence" value="ECO:0007669"/>
    <property type="project" value="UniProtKB-KW"/>
</dbReference>
<evidence type="ECO:0000256" key="1">
    <source>
        <dbReference type="ARBA" id="ARBA00004123"/>
    </source>
</evidence>
<evidence type="ECO:0000256" key="6">
    <source>
        <dbReference type="ARBA" id="ARBA00023187"/>
    </source>
</evidence>
<dbReference type="PANTHER" id="PTHR12786">
    <property type="entry name" value="SPLICING FACTOR SF3A-RELATED"/>
    <property type="match status" value="1"/>
</dbReference>
<comment type="similarity">
    <text evidence="3">Belongs to the SDE2 family.</text>
</comment>
<dbReference type="GO" id="GO:0005634">
    <property type="term" value="C:nucleus"/>
    <property type="evidence" value="ECO:0007669"/>
    <property type="project" value="UniProtKB-SubCell"/>
</dbReference>
<keyword evidence="6" id="KW-0508">mRNA splicing</keyword>
<evidence type="ECO:0000256" key="3">
    <source>
        <dbReference type="ARBA" id="ARBA00008726"/>
    </source>
</evidence>
<dbReference type="InterPro" id="IPR025086">
    <property type="entry name" value="SDE2/SF3A3_SAP"/>
</dbReference>
<feature type="compositionally biased region" description="Acidic residues" evidence="10">
    <location>
        <begin position="275"/>
        <end position="287"/>
    </location>
</feature>
<keyword evidence="5" id="KW-0507">mRNA processing</keyword>
<feature type="coiled-coil region" evidence="9">
    <location>
        <begin position="169"/>
        <end position="201"/>
    </location>
</feature>
<evidence type="ECO:0000259" key="11">
    <source>
        <dbReference type="PROSITE" id="PS50053"/>
    </source>
</evidence>
<evidence type="ECO:0000256" key="10">
    <source>
        <dbReference type="SAM" id="MobiDB-lite"/>
    </source>
</evidence>
<protein>
    <submittedName>
        <fullName evidence="13">Protein SDE2 homolog isoform X1</fullName>
    </submittedName>
</protein>
<dbReference type="CDD" id="cd17039">
    <property type="entry name" value="Ubl_ubiquitin_like"/>
    <property type="match status" value="1"/>
</dbReference>
<evidence type="ECO:0000256" key="9">
    <source>
        <dbReference type="SAM" id="Coils"/>
    </source>
</evidence>
<dbReference type="GeneID" id="105173086"/>
<dbReference type="InterPro" id="IPR000626">
    <property type="entry name" value="Ubiquitin-like_dom"/>
</dbReference>
<organism evidence="12 13">
    <name type="scientific">Sesamum indicum</name>
    <name type="common">Oriental sesame</name>
    <name type="synonym">Sesamum orientale</name>
    <dbReference type="NCBI Taxonomy" id="4182"/>
    <lineage>
        <taxon>Eukaryota</taxon>
        <taxon>Viridiplantae</taxon>
        <taxon>Streptophyta</taxon>
        <taxon>Embryophyta</taxon>
        <taxon>Tracheophyta</taxon>
        <taxon>Spermatophyta</taxon>
        <taxon>Magnoliopsida</taxon>
        <taxon>eudicotyledons</taxon>
        <taxon>Gunneridae</taxon>
        <taxon>Pentapetalae</taxon>
        <taxon>asterids</taxon>
        <taxon>lamiids</taxon>
        <taxon>Lamiales</taxon>
        <taxon>Pedaliaceae</taxon>
        <taxon>Sesamum</taxon>
    </lineage>
</organism>
<dbReference type="AlphaFoldDB" id="A0A6I9U2B5"/>
<dbReference type="Proteomes" id="UP000504604">
    <property type="component" value="Linkage group LG11"/>
</dbReference>
<keyword evidence="8" id="KW-0131">Cell cycle</keyword>
<feature type="region of interest" description="Disordered" evidence="10">
    <location>
        <begin position="242"/>
        <end position="371"/>
    </location>
</feature>
<dbReference type="PANTHER" id="PTHR12786:SF1">
    <property type="entry name" value="SPLICING REGULATOR SDE2"/>
    <property type="match status" value="1"/>
</dbReference>
<sequence length="495" mass="54132">MEVFESDIHQVFVKLLNGRHRIINFTTPSISVSTLKHRIQTLTSIPSHFQLLLLNDSRILHDHQTLNIAKSLGNFLFDETLGGSTCKTRFSQNQNFSGLSSSDLSGNAVGFDGSQDFAKFPVVVHLLLRLRGGKGGFGSLLRGAATKAGQKKTNNFDACRDMSGRRLRHVNAEKKLEEWRAEAEERKLEKMAEEYIKKKAKEVVKKGKSNGGDSAEKYVAKYREDSAKCMEEVERSVRESIKGLVSSKRKSSAVGGESDSKRLKIWMGKRKFGDSDSEDDSDEDEEGADNKSVIIDSGSHSDSSKEAEGSSSSFTGGKHDDGHLDQGSSGSGSEEEGNVSEESFRPGRGPDVCGDDGTRKRNNNALESLAENMEHHGVDVNVPGTSHSSNVEKITQVPGVSCLKEVVPSAAEVPEPVQEESLSASAVVQDSDKPLNFDEYHSAGELEALGMERLKSELQVRGLKCGGTLQERAARLFLLKTTPLEMLPKKLFAKK</sequence>
<evidence type="ECO:0000313" key="13">
    <source>
        <dbReference type="RefSeq" id="XP_011093037.1"/>
    </source>
</evidence>
<dbReference type="InterPro" id="IPR051421">
    <property type="entry name" value="RNA_Proc_DNA_Dmg_Regulator"/>
</dbReference>
<keyword evidence="9" id="KW-0175">Coiled coil</keyword>